<dbReference type="EMBL" id="JABAIL010000002">
    <property type="protein sequence ID" value="NLR91187.1"/>
    <property type="molecule type" value="Genomic_DNA"/>
</dbReference>
<gene>
    <name evidence="8" type="ORF">HGP29_08210</name>
</gene>
<keyword evidence="2" id="KW-1003">Cell membrane</keyword>
<accession>A0A7X8XVA9</accession>
<evidence type="ECO:0000256" key="1">
    <source>
        <dbReference type="ARBA" id="ARBA00004651"/>
    </source>
</evidence>
<evidence type="ECO:0000256" key="4">
    <source>
        <dbReference type="ARBA" id="ARBA00022989"/>
    </source>
</evidence>
<organism evidence="8 9">
    <name type="scientific">Flammeovirga agarivorans</name>
    <dbReference type="NCBI Taxonomy" id="2726742"/>
    <lineage>
        <taxon>Bacteria</taxon>
        <taxon>Pseudomonadati</taxon>
        <taxon>Bacteroidota</taxon>
        <taxon>Cytophagia</taxon>
        <taxon>Cytophagales</taxon>
        <taxon>Flammeovirgaceae</taxon>
        <taxon>Flammeovirga</taxon>
    </lineage>
</organism>
<keyword evidence="5 6" id="KW-0472">Membrane</keyword>
<dbReference type="RefSeq" id="WP_168881884.1">
    <property type="nucleotide sequence ID" value="NZ_JABAIL010000002.1"/>
</dbReference>
<evidence type="ECO:0000256" key="2">
    <source>
        <dbReference type="ARBA" id="ARBA00022475"/>
    </source>
</evidence>
<dbReference type="PANTHER" id="PTHR40077:SF1">
    <property type="entry name" value="MEMBRANE PROTEIN"/>
    <property type="match status" value="1"/>
</dbReference>
<feature type="transmembrane region" description="Helical" evidence="6">
    <location>
        <begin position="6"/>
        <end position="28"/>
    </location>
</feature>
<dbReference type="GO" id="GO:0005886">
    <property type="term" value="C:plasma membrane"/>
    <property type="evidence" value="ECO:0007669"/>
    <property type="project" value="UniProtKB-SubCell"/>
</dbReference>
<protein>
    <submittedName>
        <fullName evidence="8">DUF3817 domain-containing protein</fullName>
    </submittedName>
</protein>
<dbReference type="NCBIfam" id="TIGR03954">
    <property type="entry name" value="integ_memb_HG"/>
    <property type="match status" value="1"/>
</dbReference>
<comment type="subcellular location">
    <subcellularLocation>
        <location evidence="1">Cell membrane</location>
        <topology evidence="1">Multi-pass membrane protein</topology>
    </subcellularLocation>
</comment>
<feature type="transmembrane region" description="Helical" evidence="6">
    <location>
        <begin position="40"/>
        <end position="63"/>
    </location>
</feature>
<feature type="domain" description="DUF3817" evidence="7">
    <location>
        <begin position="5"/>
        <end position="90"/>
    </location>
</feature>
<evidence type="ECO:0000256" key="6">
    <source>
        <dbReference type="SAM" id="Phobius"/>
    </source>
</evidence>
<dbReference type="AlphaFoldDB" id="A0A7X8XVA9"/>
<dbReference type="Pfam" id="PF12823">
    <property type="entry name" value="DUF3817"/>
    <property type="match status" value="1"/>
</dbReference>
<keyword evidence="3 6" id="KW-0812">Transmembrane</keyword>
<name>A0A7X8XVA9_9BACT</name>
<comment type="caution">
    <text evidence="8">The sequence shown here is derived from an EMBL/GenBank/DDBJ whole genome shotgun (WGS) entry which is preliminary data.</text>
</comment>
<evidence type="ECO:0000259" key="7">
    <source>
        <dbReference type="Pfam" id="PF12823"/>
    </source>
</evidence>
<proteinExistence type="predicted"/>
<dbReference type="InterPro" id="IPR023845">
    <property type="entry name" value="DUF3817_TM"/>
</dbReference>
<evidence type="ECO:0000313" key="8">
    <source>
        <dbReference type="EMBL" id="NLR91187.1"/>
    </source>
</evidence>
<sequence length="96" mass="10783">MSGIKAIRFIGLLEGISFLLILFVSMPLKYIADIHEPNKIIGMGHGVLFILYVAIVLYIHFTIKWGFKNSAWAFAASLIPFGTFVADKKIFKGYDN</sequence>
<evidence type="ECO:0000256" key="5">
    <source>
        <dbReference type="ARBA" id="ARBA00023136"/>
    </source>
</evidence>
<keyword evidence="4 6" id="KW-1133">Transmembrane helix</keyword>
<feature type="transmembrane region" description="Helical" evidence="6">
    <location>
        <begin position="69"/>
        <end position="86"/>
    </location>
</feature>
<dbReference type="PANTHER" id="PTHR40077">
    <property type="entry name" value="MEMBRANE PROTEIN-RELATED"/>
    <property type="match status" value="1"/>
</dbReference>
<evidence type="ECO:0000256" key="3">
    <source>
        <dbReference type="ARBA" id="ARBA00022692"/>
    </source>
</evidence>
<dbReference type="Proteomes" id="UP000585050">
    <property type="component" value="Unassembled WGS sequence"/>
</dbReference>
<keyword evidence="9" id="KW-1185">Reference proteome</keyword>
<evidence type="ECO:0000313" key="9">
    <source>
        <dbReference type="Proteomes" id="UP000585050"/>
    </source>
</evidence>
<reference evidence="8 9" key="1">
    <citation type="submission" date="2020-04" db="EMBL/GenBank/DDBJ databases">
        <title>Flammeovirga sp. SR4, a novel species isolated from seawater.</title>
        <authorList>
            <person name="Wang X."/>
        </authorList>
    </citation>
    <scope>NUCLEOTIDE SEQUENCE [LARGE SCALE GENOMIC DNA]</scope>
    <source>
        <strain evidence="8 9">SR4</strain>
    </source>
</reference>